<keyword evidence="1" id="KW-1185">Reference proteome</keyword>
<dbReference type="WBParaSite" id="maker-unitig_22323-snap-gene-0.2-mRNA-1">
    <property type="protein sequence ID" value="maker-unitig_22323-snap-gene-0.2-mRNA-1"/>
    <property type="gene ID" value="maker-unitig_22323-snap-gene-0.2"/>
</dbReference>
<evidence type="ECO:0000313" key="3">
    <source>
        <dbReference type="WBParaSite" id="maker-unitig_29433-snap-gene-0.3-mRNA-1"/>
    </source>
</evidence>
<dbReference type="WBParaSite" id="maker-unitig_29433-snap-gene-0.3-mRNA-1">
    <property type="protein sequence ID" value="maker-unitig_29433-snap-gene-0.3-mRNA-1"/>
    <property type="gene ID" value="maker-unitig_29433-snap-gene-0.3"/>
</dbReference>
<accession>A0A1I8FDC4</accession>
<sequence length="8" mass="998">MELQPRPQ</sequence>
<organism evidence="1 3">
    <name type="scientific">Macrostomum lignano</name>
    <dbReference type="NCBI Taxonomy" id="282301"/>
    <lineage>
        <taxon>Eukaryota</taxon>
        <taxon>Metazoa</taxon>
        <taxon>Spiralia</taxon>
        <taxon>Lophotrochozoa</taxon>
        <taxon>Platyhelminthes</taxon>
        <taxon>Rhabditophora</taxon>
        <taxon>Macrostomorpha</taxon>
        <taxon>Macrostomida</taxon>
        <taxon>Macrostomidae</taxon>
        <taxon>Macrostomum</taxon>
    </lineage>
</organism>
<proteinExistence type="predicted"/>
<evidence type="ECO:0000313" key="2">
    <source>
        <dbReference type="WBParaSite" id="maker-unitig_22323-snap-gene-0.2-mRNA-1"/>
    </source>
</evidence>
<dbReference type="WBParaSite" id="maker-uti_cns_0004481-snap-gene-0.4-mRNA-1">
    <property type="protein sequence ID" value="maker-uti_cns_0004481-snap-gene-0.4-mRNA-1"/>
    <property type="gene ID" value="maker-uti_cns_0004481-snap-gene-0.4"/>
</dbReference>
<dbReference type="WBParaSite" id="maker-unitig_38646-snap-gene-0.1-mRNA-1">
    <property type="protein sequence ID" value="maker-unitig_38646-snap-gene-0.1-mRNA-1"/>
    <property type="gene ID" value="maker-unitig_38646-snap-gene-0.1"/>
</dbReference>
<dbReference type="Proteomes" id="UP000095280">
    <property type="component" value="Unplaced"/>
</dbReference>
<evidence type="ECO:0000313" key="1">
    <source>
        <dbReference type="Proteomes" id="UP000095280"/>
    </source>
</evidence>
<reference evidence="2 3" key="1">
    <citation type="submission" date="2016-11" db="UniProtKB">
        <authorList>
            <consortium name="WormBaseParasite"/>
        </authorList>
    </citation>
    <scope>IDENTIFICATION</scope>
</reference>
<name>A0A1I8FDC4_9PLAT</name>
<protein>
    <submittedName>
        <fullName evidence="2 3">Uncharacterized protein</fullName>
    </submittedName>
</protein>